<name>A0A6D2JTB0_9BRAS</name>
<comment type="caution">
    <text evidence="1">The sequence shown here is derived from an EMBL/GenBank/DDBJ whole genome shotgun (WGS) entry which is preliminary data.</text>
</comment>
<dbReference type="Gene3D" id="3.90.70.10">
    <property type="entry name" value="Cysteine proteinases"/>
    <property type="match status" value="1"/>
</dbReference>
<reference evidence="1" key="1">
    <citation type="submission" date="2020-01" db="EMBL/GenBank/DDBJ databases">
        <authorList>
            <person name="Mishra B."/>
        </authorList>
    </citation>
    <scope>NUCLEOTIDE SEQUENCE [LARGE SCALE GENOMIC DNA]</scope>
</reference>
<evidence type="ECO:0000313" key="2">
    <source>
        <dbReference type="Proteomes" id="UP000467841"/>
    </source>
</evidence>
<sequence length="165" mass="19198">MERPSPWIEERVRRRGDERLRSIERASGEVKSRGERSVVCLLRPFRASSSSKHQAFRSTWLLSFPAPLDFWKNRGLLAHVLKQERGICWAIALVRHYASILKMKGLLQQDDDLSVQELLQLARRYYKRLCKDPLYAVADIDFEGEILKKFGLVSEKDNPLDLQST</sequence>
<dbReference type="SUPFAM" id="SSF54001">
    <property type="entry name" value="Cysteine proteinases"/>
    <property type="match status" value="1"/>
</dbReference>
<evidence type="ECO:0000313" key="1">
    <source>
        <dbReference type="EMBL" id="CAA7044212.1"/>
    </source>
</evidence>
<keyword evidence="2" id="KW-1185">Reference proteome</keyword>
<dbReference type="AlphaFoldDB" id="A0A6D2JTB0"/>
<dbReference type="InterPro" id="IPR038765">
    <property type="entry name" value="Papain-like_cys_pep_sf"/>
</dbReference>
<accession>A0A6D2JTB0</accession>
<dbReference type="Proteomes" id="UP000467841">
    <property type="component" value="Unassembled WGS sequence"/>
</dbReference>
<protein>
    <recommendedName>
        <fullName evidence="3">Peptidase C1A papain C-terminal domain-containing protein</fullName>
    </recommendedName>
</protein>
<evidence type="ECO:0008006" key="3">
    <source>
        <dbReference type="Google" id="ProtNLM"/>
    </source>
</evidence>
<organism evidence="1 2">
    <name type="scientific">Microthlaspi erraticum</name>
    <dbReference type="NCBI Taxonomy" id="1685480"/>
    <lineage>
        <taxon>Eukaryota</taxon>
        <taxon>Viridiplantae</taxon>
        <taxon>Streptophyta</taxon>
        <taxon>Embryophyta</taxon>
        <taxon>Tracheophyta</taxon>
        <taxon>Spermatophyta</taxon>
        <taxon>Magnoliopsida</taxon>
        <taxon>eudicotyledons</taxon>
        <taxon>Gunneridae</taxon>
        <taxon>Pentapetalae</taxon>
        <taxon>rosids</taxon>
        <taxon>malvids</taxon>
        <taxon>Brassicales</taxon>
        <taxon>Brassicaceae</taxon>
        <taxon>Coluteocarpeae</taxon>
        <taxon>Microthlaspi</taxon>
    </lineage>
</organism>
<gene>
    <name evidence="1" type="ORF">MERR_LOCUS31447</name>
</gene>
<proteinExistence type="predicted"/>
<dbReference type="EMBL" id="CACVBM020001296">
    <property type="protein sequence ID" value="CAA7044212.1"/>
    <property type="molecule type" value="Genomic_DNA"/>
</dbReference>